<evidence type="ECO:0000313" key="3">
    <source>
        <dbReference type="Proteomes" id="UP001430356"/>
    </source>
</evidence>
<sequence>MVAQKLRRVSCTVDGRSCTVTGGTYKVKAQRGVRAVLLRAAAHAAPSTVDAAAAASAASAAATATSGAASATAASLEVAPAPVVICAVDAHGRFHVEDGGAYEVGCVRGSEELLASPSPSPSAPTQPQPQAGGNPTKYAKFVSKFWKAFRVKGYEGPAVEWRKLSKETKEKRSVDDIIADIASSGRVRLRVDS</sequence>
<comment type="caution">
    <text evidence="2">The sequence shown here is derived from an EMBL/GenBank/DDBJ whole genome shotgun (WGS) entry which is preliminary data.</text>
</comment>
<feature type="region of interest" description="Disordered" evidence="1">
    <location>
        <begin position="113"/>
        <end position="134"/>
    </location>
</feature>
<reference evidence="2 3" key="1">
    <citation type="journal article" date="2021" name="MBio">
        <title>A New Model Trypanosomatid, Novymonas esmeraldas: Genomic Perception of Its 'Candidatus Pandoraea novymonadis' Endosymbiont.</title>
        <authorList>
            <person name="Zakharova A."/>
            <person name="Saura A."/>
            <person name="Butenko A."/>
            <person name="Podesvova L."/>
            <person name="Warmusova S."/>
            <person name="Kostygov A.Y."/>
            <person name="Nenarokova A."/>
            <person name="Lukes J."/>
            <person name="Opperdoes F.R."/>
            <person name="Yurchenko V."/>
        </authorList>
    </citation>
    <scope>NUCLEOTIDE SEQUENCE [LARGE SCALE GENOMIC DNA]</scope>
    <source>
        <strain evidence="2 3">E262AT.01</strain>
    </source>
</reference>
<dbReference type="AlphaFoldDB" id="A0AAW0FC33"/>
<dbReference type="Proteomes" id="UP001430356">
    <property type="component" value="Unassembled WGS sequence"/>
</dbReference>
<accession>A0AAW0FC33</accession>
<protein>
    <submittedName>
        <fullName evidence="2">Uncharacterized protein</fullName>
    </submittedName>
</protein>
<keyword evidence="3" id="KW-1185">Reference proteome</keyword>
<evidence type="ECO:0000313" key="2">
    <source>
        <dbReference type="EMBL" id="KAK7202211.1"/>
    </source>
</evidence>
<evidence type="ECO:0000256" key="1">
    <source>
        <dbReference type="SAM" id="MobiDB-lite"/>
    </source>
</evidence>
<organism evidence="2 3">
    <name type="scientific">Novymonas esmeraldas</name>
    <dbReference type="NCBI Taxonomy" id="1808958"/>
    <lineage>
        <taxon>Eukaryota</taxon>
        <taxon>Discoba</taxon>
        <taxon>Euglenozoa</taxon>
        <taxon>Kinetoplastea</taxon>
        <taxon>Metakinetoplastina</taxon>
        <taxon>Trypanosomatida</taxon>
        <taxon>Trypanosomatidae</taxon>
        <taxon>Novymonas</taxon>
    </lineage>
</organism>
<feature type="compositionally biased region" description="Pro residues" evidence="1">
    <location>
        <begin position="118"/>
        <end position="127"/>
    </location>
</feature>
<dbReference type="EMBL" id="JAECZO010000026">
    <property type="protein sequence ID" value="KAK7202211.1"/>
    <property type="molecule type" value="Genomic_DNA"/>
</dbReference>
<name>A0AAW0FC33_9TRYP</name>
<gene>
    <name evidence="2" type="ORF">NESM_000291400</name>
</gene>
<proteinExistence type="predicted"/>